<name>A0A660SH92_UNCW3</name>
<reference evidence="11 12" key="1">
    <citation type="submission" date="2018-06" db="EMBL/GenBank/DDBJ databases">
        <title>Extensive metabolic versatility and redundancy in microbially diverse, dynamic hydrothermal sediments.</title>
        <authorList>
            <person name="Dombrowski N."/>
            <person name="Teske A."/>
            <person name="Baker B.J."/>
        </authorList>
    </citation>
    <scope>NUCLEOTIDE SEQUENCE [LARGE SCALE GENOMIC DNA]</scope>
    <source>
        <strain evidence="11">B36_G15</strain>
    </source>
</reference>
<dbReference type="EMBL" id="QNBE01000090">
    <property type="protein sequence ID" value="RKX69350.1"/>
    <property type="molecule type" value="Genomic_DNA"/>
</dbReference>
<evidence type="ECO:0000259" key="9">
    <source>
        <dbReference type="Pfam" id="PF10396"/>
    </source>
</evidence>
<dbReference type="GO" id="GO:0030488">
    <property type="term" value="P:tRNA methylation"/>
    <property type="evidence" value="ECO:0007669"/>
    <property type="project" value="TreeGrafter"/>
</dbReference>
<evidence type="ECO:0000256" key="2">
    <source>
        <dbReference type="ARBA" id="ARBA00022694"/>
    </source>
</evidence>
<feature type="binding site" evidence="6">
    <location>
        <begin position="268"/>
        <end position="271"/>
    </location>
    <ligand>
        <name>GTP</name>
        <dbReference type="ChEBI" id="CHEBI:37565"/>
    </ligand>
</feature>
<dbReference type="InterPro" id="IPR027417">
    <property type="entry name" value="P-loop_NTPase"/>
</dbReference>
<dbReference type="PANTHER" id="PTHR42714:SF2">
    <property type="entry name" value="TRNA MODIFICATION GTPASE GTPBP3, MITOCHONDRIAL"/>
    <property type="match status" value="1"/>
</dbReference>
<dbReference type="GO" id="GO:0005525">
    <property type="term" value="F:GTP binding"/>
    <property type="evidence" value="ECO:0007669"/>
    <property type="project" value="UniProtKB-UniRule"/>
</dbReference>
<evidence type="ECO:0000313" key="11">
    <source>
        <dbReference type="EMBL" id="RKX69350.1"/>
    </source>
</evidence>
<sequence>MKGNEPIAAVATPKGIGAIGVVRVSGPDALRIAHRILKNPLNRPNLIQRNEIVEGGRTVDVVMAVFFQSPHSYTGEDMVEIYCHGGRYLPDRILTLLIKNGARLARPGEFTMRAVLNNKLDLIQAEAVLDLVEAKSDRIARIAIENLTGRFSHQLQELARRITKTLIQVEGNLDFPEDEEWLDIESIRSEIGRIHQEVNSLLEGGREGIRVREGPLVVISGRRNVGKSTLFNQLLGTDRAIVTPTPGTTRDYLIEELKLGPDFIRLVDTAGIGMAQEEIEAEGMRRATQLLDEADLILLVIDRSQPLTPEDSAHLSRTEKKRRIIILNKSDLQRKVDMDGDIEISALTGEGIAELKRMISKYLFELPPGPILRRRQLDLLTEVERYLASAQKGGYLETIASDLRGALDALGELTGKVTSQDILNQIFAQFCIGK</sequence>
<dbReference type="InterPro" id="IPR031168">
    <property type="entry name" value="G_TrmE"/>
</dbReference>
<dbReference type="InterPro" id="IPR018948">
    <property type="entry name" value="GTP-bd_TrmE_N"/>
</dbReference>
<proteinExistence type="inferred from homology"/>
<dbReference type="Gene3D" id="3.30.1360.120">
    <property type="entry name" value="Probable tRNA modification gtpase trme, domain 1"/>
    <property type="match status" value="1"/>
</dbReference>
<dbReference type="HAMAP" id="MF_00379">
    <property type="entry name" value="GTPase_MnmE"/>
    <property type="match status" value="1"/>
</dbReference>
<comment type="caution">
    <text evidence="6">Lacks conserved residue(s) required for the propagation of feature annotation.</text>
</comment>
<keyword evidence="4 6" id="KW-0630">Potassium</keyword>
<keyword evidence="3 6" id="KW-0547">Nucleotide-binding</keyword>
<dbReference type="Gene3D" id="3.40.50.300">
    <property type="entry name" value="P-loop containing nucleotide triphosphate hydrolases"/>
    <property type="match status" value="1"/>
</dbReference>
<feature type="binding site" evidence="6">
    <location>
        <begin position="224"/>
        <end position="229"/>
    </location>
    <ligand>
        <name>GTP</name>
        <dbReference type="ChEBI" id="CHEBI:37565"/>
    </ligand>
</feature>
<feature type="domain" description="G" evidence="8">
    <location>
        <begin position="217"/>
        <end position="329"/>
    </location>
</feature>
<dbReference type="Pfam" id="PF10396">
    <property type="entry name" value="TrmE_N"/>
    <property type="match status" value="1"/>
</dbReference>
<dbReference type="InterPro" id="IPR004520">
    <property type="entry name" value="GTPase_MnmE"/>
</dbReference>
<keyword evidence="5 6" id="KW-0342">GTP-binding</keyword>
<comment type="similarity">
    <text evidence="1 6 7">Belongs to the TRAFAC class TrmE-Era-EngA-EngB-Septin-like GTPase superfamily. TrmE GTPase family.</text>
</comment>
<feature type="domain" description="GTP-binding protein TrmE N-terminal" evidence="9">
    <location>
        <begin position="7"/>
        <end position="119"/>
    </location>
</feature>
<comment type="caution">
    <text evidence="11">The sequence shown here is derived from an EMBL/GenBank/DDBJ whole genome shotgun (WGS) entry which is preliminary data.</text>
</comment>
<feature type="binding site" evidence="6">
    <location>
        <position position="119"/>
    </location>
    <ligand>
        <name>(6S)-5-formyl-5,6,7,8-tetrahydrofolate</name>
        <dbReference type="ChEBI" id="CHEBI:57457"/>
    </ligand>
</feature>
<dbReference type="InterPro" id="IPR005225">
    <property type="entry name" value="Small_GTP-bd"/>
</dbReference>
<gene>
    <name evidence="6 11" type="primary">trmE</name>
    <name evidence="6" type="synonym">mnmE</name>
    <name evidence="11" type="ORF">DRP53_08440</name>
</gene>
<dbReference type="SUPFAM" id="SSF52540">
    <property type="entry name" value="P-loop containing nucleoside triphosphate hydrolases"/>
    <property type="match status" value="1"/>
</dbReference>
<dbReference type="GO" id="GO:0005829">
    <property type="term" value="C:cytosol"/>
    <property type="evidence" value="ECO:0007669"/>
    <property type="project" value="TreeGrafter"/>
</dbReference>
<keyword evidence="6" id="KW-0378">Hydrolase</keyword>
<evidence type="ECO:0000256" key="7">
    <source>
        <dbReference type="RuleBase" id="RU003313"/>
    </source>
</evidence>
<feature type="binding site" evidence="6">
    <location>
        <begin position="243"/>
        <end position="249"/>
    </location>
    <ligand>
        <name>GTP</name>
        <dbReference type="ChEBI" id="CHEBI:37565"/>
    </ligand>
</feature>
<feature type="binding site" evidence="6">
    <location>
        <position position="434"/>
    </location>
    <ligand>
        <name>(6S)-5-formyl-5,6,7,8-tetrahydrofolate</name>
        <dbReference type="ChEBI" id="CHEBI:57457"/>
    </ligand>
</feature>
<dbReference type="AlphaFoldDB" id="A0A660SH92"/>
<keyword evidence="6" id="KW-0479">Metal-binding</keyword>
<dbReference type="CDD" id="cd04164">
    <property type="entry name" value="trmE"/>
    <property type="match status" value="1"/>
</dbReference>
<dbReference type="InterPro" id="IPR027266">
    <property type="entry name" value="TrmE/GcvT-like"/>
</dbReference>
<keyword evidence="6" id="KW-0963">Cytoplasm</keyword>
<dbReference type="EC" id="3.6.-.-" evidence="6"/>
<dbReference type="GO" id="GO:0002098">
    <property type="term" value="P:tRNA wobble uridine modification"/>
    <property type="evidence" value="ECO:0007669"/>
    <property type="project" value="TreeGrafter"/>
</dbReference>
<dbReference type="PANTHER" id="PTHR42714">
    <property type="entry name" value="TRNA MODIFICATION GTPASE GTPBP3"/>
    <property type="match status" value="1"/>
</dbReference>
<evidence type="ECO:0000259" key="10">
    <source>
        <dbReference type="Pfam" id="PF12631"/>
    </source>
</evidence>
<dbReference type="GO" id="GO:0003924">
    <property type="term" value="F:GTPase activity"/>
    <property type="evidence" value="ECO:0007669"/>
    <property type="project" value="UniProtKB-UniRule"/>
</dbReference>
<dbReference type="InterPro" id="IPR025867">
    <property type="entry name" value="MnmE_helical"/>
</dbReference>
<feature type="binding site" evidence="6">
    <location>
        <position position="80"/>
    </location>
    <ligand>
        <name>(6S)-5-formyl-5,6,7,8-tetrahydrofolate</name>
        <dbReference type="ChEBI" id="CHEBI:57457"/>
    </ligand>
</feature>
<evidence type="ECO:0000256" key="1">
    <source>
        <dbReference type="ARBA" id="ARBA00011043"/>
    </source>
</evidence>
<feature type="binding site" evidence="6">
    <location>
        <position position="249"/>
    </location>
    <ligand>
        <name>Mg(2+)</name>
        <dbReference type="ChEBI" id="CHEBI:18420"/>
    </ligand>
</feature>
<evidence type="ECO:0000256" key="4">
    <source>
        <dbReference type="ARBA" id="ARBA00022958"/>
    </source>
</evidence>
<dbReference type="InterPro" id="IPR027368">
    <property type="entry name" value="MnmE_dom2"/>
</dbReference>
<dbReference type="InterPro" id="IPR006073">
    <property type="entry name" value="GTP-bd"/>
</dbReference>
<dbReference type="GO" id="GO:0046872">
    <property type="term" value="F:metal ion binding"/>
    <property type="evidence" value="ECO:0007669"/>
    <property type="project" value="UniProtKB-KW"/>
</dbReference>
<feature type="binding site" evidence="6">
    <location>
        <position position="23"/>
    </location>
    <ligand>
        <name>(6S)-5-formyl-5,6,7,8-tetrahydrofolate</name>
        <dbReference type="ChEBI" id="CHEBI:57457"/>
    </ligand>
</feature>
<evidence type="ECO:0000259" key="8">
    <source>
        <dbReference type="Pfam" id="PF01926"/>
    </source>
</evidence>
<dbReference type="NCBIfam" id="TIGR00450">
    <property type="entry name" value="mnmE_trmE_thdF"/>
    <property type="match status" value="1"/>
</dbReference>
<comment type="function">
    <text evidence="6">Exhibits a very high intrinsic GTPase hydrolysis rate. Involved in the addition of a carboxymethylaminomethyl (cmnm) group at the wobble position (U34) of certain tRNAs, forming tRNA-cmnm(5)s(2)U34.</text>
</comment>
<protein>
    <recommendedName>
        <fullName evidence="6">tRNA modification GTPase MnmE</fullName>
        <ecNumber evidence="6">3.6.-.-</ecNumber>
    </recommendedName>
</protein>
<comment type="subunit">
    <text evidence="6">Homodimer. Heterotetramer of two MnmE and two MnmG subunits.</text>
</comment>
<feature type="binding site" evidence="6">
    <location>
        <position position="228"/>
    </location>
    <ligand>
        <name>Mg(2+)</name>
        <dbReference type="ChEBI" id="CHEBI:18420"/>
    </ligand>
</feature>
<evidence type="ECO:0000256" key="5">
    <source>
        <dbReference type="ARBA" id="ARBA00023134"/>
    </source>
</evidence>
<dbReference type="Proteomes" id="UP000268469">
    <property type="component" value="Unassembled WGS sequence"/>
</dbReference>
<evidence type="ECO:0000256" key="6">
    <source>
        <dbReference type="HAMAP-Rule" id="MF_00379"/>
    </source>
</evidence>
<evidence type="ECO:0000256" key="3">
    <source>
        <dbReference type="ARBA" id="ARBA00022741"/>
    </source>
</evidence>
<dbReference type="Gene3D" id="1.20.120.430">
    <property type="entry name" value="tRNA modification GTPase MnmE domain 2"/>
    <property type="match status" value="1"/>
</dbReference>
<feature type="domain" description="MnmE helical" evidence="10">
    <location>
        <begin position="122"/>
        <end position="431"/>
    </location>
</feature>
<comment type="cofactor">
    <cofactor evidence="6">
        <name>K(+)</name>
        <dbReference type="ChEBI" id="CHEBI:29103"/>
    </cofactor>
    <text evidence="6">Binds 1 potassium ion per subunit.</text>
</comment>
<dbReference type="NCBIfam" id="TIGR00231">
    <property type="entry name" value="small_GTP"/>
    <property type="match status" value="1"/>
</dbReference>
<accession>A0A660SH92</accession>
<dbReference type="Pfam" id="PF12631">
    <property type="entry name" value="MnmE_helical"/>
    <property type="match status" value="1"/>
</dbReference>
<dbReference type="CDD" id="cd14858">
    <property type="entry name" value="TrmE_N"/>
    <property type="match status" value="1"/>
</dbReference>
<keyword evidence="6" id="KW-0460">Magnesium</keyword>
<keyword evidence="2 6" id="KW-0819">tRNA processing</keyword>
<organism evidence="11 12">
    <name type="scientific">candidate division WOR-3 bacterium</name>
    <dbReference type="NCBI Taxonomy" id="2052148"/>
    <lineage>
        <taxon>Bacteria</taxon>
        <taxon>Bacteria division WOR-3</taxon>
    </lineage>
</organism>
<evidence type="ECO:0000313" key="12">
    <source>
        <dbReference type="Proteomes" id="UP000268469"/>
    </source>
</evidence>
<dbReference type="Pfam" id="PF01926">
    <property type="entry name" value="MMR_HSR1"/>
    <property type="match status" value="1"/>
</dbReference>
<comment type="subcellular location">
    <subcellularLocation>
        <location evidence="6">Cytoplasm</location>
    </subcellularLocation>
</comment>